<keyword evidence="2" id="KW-1185">Reference proteome</keyword>
<proteinExistence type="predicted"/>
<evidence type="ECO:0000313" key="2">
    <source>
        <dbReference type="Proteomes" id="UP000799757"/>
    </source>
</evidence>
<reference evidence="1" key="1">
    <citation type="journal article" date="2020" name="Stud. Mycol.">
        <title>101 Dothideomycetes genomes: a test case for predicting lifestyles and emergence of pathogens.</title>
        <authorList>
            <person name="Haridas S."/>
            <person name="Albert R."/>
            <person name="Binder M."/>
            <person name="Bloem J."/>
            <person name="Labutti K."/>
            <person name="Salamov A."/>
            <person name="Andreopoulos B."/>
            <person name="Baker S."/>
            <person name="Barry K."/>
            <person name="Bills G."/>
            <person name="Bluhm B."/>
            <person name="Cannon C."/>
            <person name="Castanera R."/>
            <person name="Culley D."/>
            <person name="Daum C."/>
            <person name="Ezra D."/>
            <person name="Gonzalez J."/>
            <person name="Henrissat B."/>
            <person name="Kuo A."/>
            <person name="Liang C."/>
            <person name="Lipzen A."/>
            <person name="Lutzoni F."/>
            <person name="Magnuson J."/>
            <person name="Mondo S."/>
            <person name="Nolan M."/>
            <person name="Ohm R."/>
            <person name="Pangilinan J."/>
            <person name="Park H.-J."/>
            <person name="Ramirez L."/>
            <person name="Alfaro M."/>
            <person name="Sun H."/>
            <person name="Tritt A."/>
            <person name="Yoshinaga Y."/>
            <person name="Zwiers L.-H."/>
            <person name="Turgeon B."/>
            <person name="Goodwin S."/>
            <person name="Spatafora J."/>
            <person name="Crous P."/>
            <person name="Grigoriev I."/>
        </authorList>
    </citation>
    <scope>NUCLEOTIDE SEQUENCE</scope>
    <source>
        <strain evidence="1">CBS 109.77</strain>
    </source>
</reference>
<protein>
    <recommendedName>
        <fullName evidence="3">F-box domain-containing protein</fullName>
    </recommendedName>
</protein>
<evidence type="ECO:0000313" key="1">
    <source>
        <dbReference type="EMBL" id="KAF2797236.1"/>
    </source>
</evidence>
<name>A0A6A6XL11_9PLEO</name>
<dbReference type="EMBL" id="MU001811">
    <property type="protein sequence ID" value="KAF2797236.1"/>
    <property type="molecule type" value="Genomic_DNA"/>
</dbReference>
<accession>A0A6A6XL11</accession>
<dbReference type="AlphaFoldDB" id="A0A6A6XL11"/>
<sequence>MVHLLGLPRELRDEIIHHVLYTPLSMPLSLERKVCHDPYESPFANRIHYLASKSAYQPTALGLLLASRQLHVETCQALEKNGTIFTLDLAIVNECWLWPTWRLIPTRIHPCLERMDINLRLCCTPGNEDLMTGFSARHDWHLDRNPIFQALCGLLRRFLSLGAIADTASMMEDDIASMMQNDILFKDCDFKRNFRIKCLRFNIDTTSSRNGQFSHEQVPGRIVNGMRHLTNDPLRSVDSTTFHDFQRCLRSMIEFNAWDRQAATWFLERIGTIVFNLDGIKIDEFNLAPFVEGDVSIKSFRRYLGLDE</sequence>
<evidence type="ECO:0008006" key="3">
    <source>
        <dbReference type="Google" id="ProtNLM"/>
    </source>
</evidence>
<dbReference type="OrthoDB" id="2823490at2759"/>
<dbReference type="Proteomes" id="UP000799757">
    <property type="component" value="Unassembled WGS sequence"/>
</dbReference>
<organism evidence="1 2">
    <name type="scientific">Melanomma pulvis-pyrius CBS 109.77</name>
    <dbReference type="NCBI Taxonomy" id="1314802"/>
    <lineage>
        <taxon>Eukaryota</taxon>
        <taxon>Fungi</taxon>
        <taxon>Dikarya</taxon>
        <taxon>Ascomycota</taxon>
        <taxon>Pezizomycotina</taxon>
        <taxon>Dothideomycetes</taxon>
        <taxon>Pleosporomycetidae</taxon>
        <taxon>Pleosporales</taxon>
        <taxon>Melanommataceae</taxon>
        <taxon>Melanomma</taxon>
    </lineage>
</organism>
<gene>
    <name evidence="1" type="ORF">K505DRAFT_372616</name>
</gene>